<organism evidence="5 6">
    <name type="scientific">Fibrella aestuarina BUZ 2</name>
    <dbReference type="NCBI Taxonomy" id="1166018"/>
    <lineage>
        <taxon>Bacteria</taxon>
        <taxon>Pseudomonadati</taxon>
        <taxon>Bacteroidota</taxon>
        <taxon>Cytophagia</taxon>
        <taxon>Cytophagales</taxon>
        <taxon>Spirosomataceae</taxon>
        <taxon>Fibrella</taxon>
    </lineage>
</organism>
<dbReference type="InterPro" id="IPR036188">
    <property type="entry name" value="FAD/NAD-bd_sf"/>
</dbReference>
<dbReference type="InterPro" id="IPR020946">
    <property type="entry name" value="Flavin_mOase-like"/>
</dbReference>
<reference evidence="5 6" key="1">
    <citation type="journal article" date="2012" name="J. Bacteriol.">
        <title>Genome Sequence of Fibrella aestuarina BUZ 2T, a Filamentous Marine Bacterium.</title>
        <authorList>
            <person name="Filippini M."/>
            <person name="Qi W."/>
            <person name="Blom J."/>
            <person name="Goesmann A."/>
            <person name="Smits T.H."/>
            <person name="Bagheri H.C."/>
        </authorList>
    </citation>
    <scope>NUCLEOTIDE SEQUENCE [LARGE SCALE GENOMIC DNA]</scope>
    <source>
        <strain evidence="6">BUZ 2T</strain>
    </source>
</reference>
<sequence>MQPDVQVAIIGAGFAGLGAAIRLSLSGRRSFLVFERGNDVGGTWRENTYPGCACDVPSHLYSFSFAPNPAWSKAYSPQPEIQQYLRHCVDQFNLRSQIRFQTAIVDTRWDEATTRWHLTDQHGNQTTARVVVAATGPFTRPSVPKLPGLDTFAGAVFHSARWNHDYDLRGKRVAVIGTGASAIQIVPALAPLVAQLTVFQRTPPYVMPRNNRTYPAWQQRLYRALPLAQQLHRSLLYWINEAGGLAFMGNALLNKLATGQARRHLEAQVSDPELRRRLWPTYTLGCKRVLVSDDYYPALTRPNVTLVTDPIDTVTPTGIRTTGAAGPAAEQPFDALIFSTGFQVADVPVVQLPNGRTAFSFTGRNGRDLLTEWAQTGPQALYGMTASGFPNLLFLLGPNTGLGHTSVIHMIESQLNYLLSYLHTLEQAGDDAFLDVKPDRQRTHNDALQQQMTGTVWASGCQSWYMDAQGRNTTLWPALTVTYRQRTRRVTLADYVIEQAAPAVSQVV</sequence>
<gene>
    <name evidence="5" type="primary">hapE</name>
    <name evidence="5" type="ORF">FAES_4574</name>
</gene>
<dbReference type="eggNOG" id="COG2072">
    <property type="taxonomic scope" value="Bacteria"/>
</dbReference>
<dbReference type="GO" id="GO:0004499">
    <property type="term" value="F:N,N-dimethylaniline monooxygenase activity"/>
    <property type="evidence" value="ECO:0007669"/>
    <property type="project" value="InterPro"/>
</dbReference>
<dbReference type="Proteomes" id="UP000011058">
    <property type="component" value="Chromosome"/>
</dbReference>
<dbReference type="Gene3D" id="3.50.50.60">
    <property type="entry name" value="FAD/NAD(P)-binding domain"/>
    <property type="match status" value="3"/>
</dbReference>
<dbReference type="HOGENOM" id="CLU_006937_7_1_10"/>
<dbReference type="KEGG" id="fae:FAES_4574"/>
<evidence type="ECO:0000256" key="1">
    <source>
        <dbReference type="ARBA" id="ARBA00022630"/>
    </source>
</evidence>
<evidence type="ECO:0000256" key="2">
    <source>
        <dbReference type="ARBA" id="ARBA00022827"/>
    </source>
</evidence>
<dbReference type="STRING" id="1166018.FAES_4574"/>
<proteinExistence type="predicted"/>
<dbReference type="EC" id="1.14.13.84" evidence="5"/>
<evidence type="ECO:0000313" key="5">
    <source>
        <dbReference type="EMBL" id="CCH02573.1"/>
    </source>
</evidence>
<keyword evidence="1" id="KW-0285">Flavoprotein</keyword>
<evidence type="ECO:0000313" key="6">
    <source>
        <dbReference type="Proteomes" id="UP000011058"/>
    </source>
</evidence>
<dbReference type="Pfam" id="PF00743">
    <property type="entry name" value="FMO-like"/>
    <property type="match status" value="1"/>
</dbReference>
<keyword evidence="4" id="KW-0812">Transmembrane</keyword>
<keyword evidence="3 5" id="KW-0560">Oxidoreductase</keyword>
<dbReference type="EMBL" id="HE796683">
    <property type="protein sequence ID" value="CCH02573.1"/>
    <property type="molecule type" value="Genomic_DNA"/>
</dbReference>
<dbReference type="RefSeq" id="WP_015333672.1">
    <property type="nucleotide sequence ID" value="NC_020054.1"/>
</dbReference>
<dbReference type="GO" id="GO:0050660">
    <property type="term" value="F:flavin adenine dinucleotide binding"/>
    <property type="evidence" value="ECO:0007669"/>
    <property type="project" value="InterPro"/>
</dbReference>
<dbReference type="OrthoDB" id="9778740at2"/>
<dbReference type="InterPro" id="IPR051209">
    <property type="entry name" value="FAD-bind_Monooxygenase_sf"/>
</dbReference>
<dbReference type="PRINTS" id="PR00368">
    <property type="entry name" value="FADPNR"/>
</dbReference>
<feature type="transmembrane region" description="Helical" evidence="4">
    <location>
        <begin position="6"/>
        <end position="25"/>
    </location>
</feature>
<name>I0KEM0_9BACT</name>
<protein>
    <submittedName>
        <fullName evidence="5">4-hydroxyacetophenone monooxygenase HAPMO</fullName>
        <ecNumber evidence="5">1.14.13.84</ecNumber>
    </submittedName>
</protein>
<evidence type="ECO:0000256" key="3">
    <source>
        <dbReference type="ARBA" id="ARBA00023002"/>
    </source>
</evidence>
<dbReference type="PANTHER" id="PTHR42877:SF4">
    <property type="entry name" value="FAD_NAD(P)-BINDING DOMAIN-CONTAINING PROTEIN-RELATED"/>
    <property type="match status" value="1"/>
</dbReference>
<dbReference type="PRINTS" id="PR00411">
    <property type="entry name" value="PNDRDTASEI"/>
</dbReference>
<keyword evidence="4" id="KW-1133">Transmembrane helix</keyword>
<evidence type="ECO:0000256" key="4">
    <source>
        <dbReference type="SAM" id="Phobius"/>
    </source>
</evidence>
<dbReference type="SUPFAM" id="SSF51905">
    <property type="entry name" value="FAD/NAD(P)-binding domain"/>
    <property type="match status" value="2"/>
</dbReference>
<dbReference type="AlphaFoldDB" id="I0KEM0"/>
<keyword evidence="5" id="KW-0503">Monooxygenase</keyword>
<keyword evidence="2" id="KW-0274">FAD</keyword>
<dbReference type="GO" id="GO:0033767">
    <property type="term" value="F:4-hydroxyacetophenone monooxygenase activity"/>
    <property type="evidence" value="ECO:0007669"/>
    <property type="project" value="UniProtKB-EC"/>
</dbReference>
<dbReference type="PANTHER" id="PTHR42877">
    <property type="entry name" value="L-ORNITHINE N(5)-MONOOXYGENASE-RELATED"/>
    <property type="match status" value="1"/>
</dbReference>
<accession>I0KEM0</accession>
<keyword evidence="6" id="KW-1185">Reference proteome</keyword>
<dbReference type="PATRIC" id="fig|1166018.3.peg.1542"/>
<dbReference type="GO" id="GO:0050661">
    <property type="term" value="F:NADP binding"/>
    <property type="evidence" value="ECO:0007669"/>
    <property type="project" value="InterPro"/>
</dbReference>
<keyword evidence="4" id="KW-0472">Membrane</keyword>